<dbReference type="Proteomes" id="UP001527925">
    <property type="component" value="Unassembled WGS sequence"/>
</dbReference>
<feature type="region of interest" description="Disordered" evidence="5">
    <location>
        <begin position="47"/>
        <end position="92"/>
    </location>
</feature>
<reference evidence="8 9" key="1">
    <citation type="submission" date="2023-09" db="EMBL/GenBank/DDBJ databases">
        <title>Pangenome analysis of Batrachochytrium dendrobatidis and related Chytrids.</title>
        <authorList>
            <person name="Yacoub M.N."/>
            <person name="Stajich J.E."/>
            <person name="James T.Y."/>
        </authorList>
    </citation>
    <scope>NUCLEOTIDE SEQUENCE [LARGE SCALE GENOMIC DNA]</scope>
    <source>
        <strain evidence="8 9">JEL0888</strain>
    </source>
</reference>
<evidence type="ECO:0000259" key="6">
    <source>
        <dbReference type="Pfam" id="PF03177"/>
    </source>
</evidence>
<dbReference type="InterPro" id="IPR014908">
    <property type="entry name" value="Nucleoporin_Nup133/Nup155_N"/>
</dbReference>
<dbReference type="InterPro" id="IPR004870">
    <property type="entry name" value="Nucleoporin_Nup155"/>
</dbReference>
<evidence type="ECO:0008006" key="10">
    <source>
        <dbReference type="Google" id="ProtNLM"/>
    </source>
</evidence>
<dbReference type="Gene3D" id="1.20.120.1880">
    <property type="entry name" value="Nucleoporin, helical C-terminal domain"/>
    <property type="match status" value="1"/>
</dbReference>
<comment type="similarity">
    <text evidence="2">Belongs to the non-repetitive/WGA-negative nucleoporin family.</text>
</comment>
<dbReference type="InterPro" id="IPR042533">
    <property type="entry name" value="Nucleoporin_Nup155_C_1"/>
</dbReference>
<gene>
    <name evidence="8" type="ORF">HK105_203325</name>
</gene>
<name>A0ABR4NCJ0_9FUNG</name>
<sequence length="1372" mass="152205">MTRNDTTAQGVKLEALRHAATVLEERLVKDSFPDLYDLCKSKYHASPRAGAHMHGPPPHADPTPARPAPPRRATGSQDVIQRGSISTDAENGPNFNSLRKDAFLSLPDYIFQQYDTVQSRSFMGIFPEINRVWISIDNRLYLWNYEDNSDSSINTFDDQEQIIISAALVKPVPGVFLEQIEYVLVVATPLEIILLGVAFTKREKQGLPRGAMTIYRTDMSISSDGVNMTSIKGTDTGRIFMRGNNGQLYELEYEAQDGWFVRKIRKINRTSSSIAAFVPTFLLWGSENAVKSFTIDNKLKALYTVAPNNAISVYSLGPDGKDMICIAKIPDLFSQVIRFSNSIPQSALDERTFEVVSLHPVSRVESTTIHLLGVTSTGIRLYFSTSQPRDRFSFGGEVSAASGPSTLRLVYARGPPVLSQGLSHYNAIGSGKIHEAYYADGLLVAAQAFSDEIDRVIGVSLNVGLMTQAPTMFLSETFSYTDVDGKTWAVAEAPSRFVAQSSNTSAGRPGAFLNELAMQFEFPARRFFLLTNMGLSTVSKLRPADMLMQLLKQAPGQDLRFFEHFFAFYGPDQSCAMALGIACGHSSFKTTPADIFLPAVTSLATRLFFELGGKPTLVQGQPLQPAAGPLGIPVSTFEVRFSAKHNGFAIYFARTLRPIWKKEIIKRITKSNGGEAWELVQTNDELMSVQMNLQSLARFLAHYVRFAALPSPDTRPPGVDPEAWKTEQESLANMHHLVHQAIETISFVSLLIDCKLPLIVAAMSDAEKRELHGFTFDALVSTAKGRDVGKMLMASLVNKQLEKGLSVQAITSMLQDRCPTICQDNDVVFYKGMEMIQSAKTMANRDEQLGLLNESLRQFLSVTKHIHFEKLRTIIENYKSLQFFAGVVDLALKYASDQDSKDSSELGVGASAAAAAAAAAAGSAGSAAAAAASQSHFRRIECYQLIFSMFANMDSLLVQGPANRPPMSVEEVDTIRSQVLARALASQDQAFHTSLYDWFIQQGMHDQVLQIQSPYIEDYFKARSHSTMSVGGGMGGFGHDGNGGIGGGIGGIGGSGGDFGLRDFYWQYLIRNSQFVKAARALMEIAQSPDLDLPRRIEYLTKAVTSAKSTGVTEYNGQQDLLDLITDELDVACLQLEIYKRLEMMPDTENLLHELNYSLLDVNTLFHHFAKPYQMYDVILQILHIADHGVQSRPVAEAAWTAMIEKTKEEALRNNRSPFDALSDKVKDLGRRFHPDDNVFSLRFLVNKLEQESYEYGDRAFALESGWVVDALRGADVPFTMIFQTFHELFETKLPPWSSNAALVFLIKDIEALLTKWLEHVRSLTGSAYEKEDFPARTVDEAISKYLVTIREDETQLVAALHQIQTRLRRTF</sequence>
<dbReference type="PANTHER" id="PTHR10350:SF6">
    <property type="entry name" value="NUCLEAR PORE COMPLEX PROTEIN NUP155"/>
    <property type="match status" value="1"/>
</dbReference>
<comment type="caution">
    <text evidence="8">The sequence shown here is derived from an EMBL/GenBank/DDBJ whole genome shotgun (WGS) entry which is preliminary data.</text>
</comment>
<dbReference type="InterPro" id="IPR007187">
    <property type="entry name" value="Nucleoporin_Nup133/Nup155_C"/>
</dbReference>
<evidence type="ECO:0000256" key="1">
    <source>
        <dbReference type="ARBA" id="ARBA00004123"/>
    </source>
</evidence>
<evidence type="ECO:0000313" key="9">
    <source>
        <dbReference type="Proteomes" id="UP001527925"/>
    </source>
</evidence>
<dbReference type="Pfam" id="PF03177">
    <property type="entry name" value="Nucleoporin_C"/>
    <property type="match status" value="1"/>
</dbReference>
<keyword evidence="3" id="KW-0813">Transport</keyword>
<keyword evidence="9" id="KW-1185">Reference proteome</keyword>
<evidence type="ECO:0000256" key="2">
    <source>
        <dbReference type="ARBA" id="ARBA00007373"/>
    </source>
</evidence>
<dbReference type="EMBL" id="JADGIZ020000012">
    <property type="protein sequence ID" value="KAL2917260.1"/>
    <property type="molecule type" value="Genomic_DNA"/>
</dbReference>
<evidence type="ECO:0000256" key="5">
    <source>
        <dbReference type="SAM" id="MobiDB-lite"/>
    </source>
</evidence>
<feature type="domain" description="Nucleoporin Nup133/Nup155-like N-terminal" evidence="7">
    <location>
        <begin position="103"/>
        <end position="536"/>
    </location>
</feature>
<feature type="domain" description="Nucleoporin Nup133/Nup155-like C-terminal" evidence="6">
    <location>
        <begin position="642"/>
        <end position="1353"/>
    </location>
</feature>
<dbReference type="PANTHER" id="PTHR10350">
    <property type="entry name" value="NUCLEAR PORE COMPLEX PROTEIN NUP155"/>
    <property type="match status" value="1"/>
</dbReference>
<keyword evidence="4" id="KW-0539">Nucleus</keyword>
<comment type="subcellular location">
    <subcellularLocation>
        <location evidence="1">Nucleus</location>
    </subcellularLocation>
</comment>
<dbReference type="InterPro" id="IPR042538">
    <property type="entry name" value="Nucleoporin_Nup155_C_3"/>
</dbReference>
<evidence type="ECO:0000256" key="4">
    <source>
        <dbReference type="ARBA" id="ARBA00023242"/>
    </source>
</evidence>
<dbReference type="Pfam" id="PF08801">
    <property type="entry name" value="Nucleoporin_N"/>
    <property type="match status" value="1"/>
</dbReference>
<evidence type="ECO:0000256" key="3">
    <source>
        <dbReference type="ARBA" id="ARBA00022448"/>
    </source>
</evidence>
<dbReference type="InterPro" id="IPR042537">
    <property type="entry name" value="Nucleoporin_Nup155_C_2"/>
</dbReference>
<feature type="compositionally biased region" description="Pro residues" evidence="5">
    <location>
        <begin position="55"/>
        <end position="70"/>
    </location>
</feature>
<protein>
    <recommendedName>
        <fullName evidence="10">Nucleoporin</fullName>
    </recommendedName>
</protein>
<dbReference type="Gene3D" id="1.20.58.1780">
    <property type="match status" value="1"/>
</dbReference>
<accession>A0ABR4NCJ0</accession>
<evidence type="ECO:0000313" key="8">
    <source>
        <dbReference type="EMBL" id="KAL2917260.1"/>
    </source>
</evidence>
<dbReference type="Gene3D" id="1.25.40.440">
    <property type="entry name" value="Nucleoporin, helical domain, central subdomain"/>
    <property type="match status" value="1"/>
</dbReference>
<proteinExistence type="inferred from homology"/>
<dbReference type="Gene3D" id="1.25.40.450">
    <property type="entry name" value="Nucleoporin, helical domain, N-terminal subdomain"/>
    <property type="match status" value="1"/>
</dbReference>
<organism evidence="8 9">
    <name type="scientific">Polyrhizophydium stewartii</name>
    <dbReference type="NCBI Taxonomy" id="2732419"/>
    <lineage>
        <taxon>Eukaryota</taxon>
        <taxon>Fungi</taxon>
        <taxon>Fungi incertae sedis</taxon>
        <taxon>Chytridiomycota</taxon>
        <taxon>Chytridiomycota incertae sedis</taxon>
        <taxon>Chytridiomycetes</taxon>
        <taxon>Rhizophydiales</taxon>
        <taxon>Rhizophydiales incertae sedis</taxon>
        <taxon>Polyrhizophydium</taxon>
    </lineage>
</organism>
<evidence type="ECO:0000259" key="7">
    <source>
        <dbReference type="Pfam" id="PF08801"/>
    </source>
</evidence>
<feature type="compositionally biased region" description="Polar residues" evidence="5">
    <location>
        <begin position="74"/>
        <end position="92"/>
    </location>
</feature>